<dbReference type="InterPro" id="IPR050090">
    <property type="entry name" value="Tyrosine_recombinase_XerCD"/>
</dbReference>
<evidence type="ECO:0000313" key="8">
    <source>
        <dbReference type="Proteomes" id="UP000517916"/>
    </source>
</evidence>
<dbReference type="Gene3D" id="1.10.443.10">
    <property type="entry name" value="Intergrase catalytic core"/>
    <property type="match status" value="1"/>
</dbReference>
<reference evidence="7 8" key="1">
    <citation type="submission" date="2020-08" db="EMBL/GenBank/DDBJ databases">
        <title>Genomic Encyclopedia of Archaeal and Bacterial Type Strains, Phase II (KMG-II): from individual species to whole genera.</title>
        <authorList>
            <person name="Goeker M."/>
        </authorList>
    </citation>
    <scope>NUCLEOTIDE SEQUENCE [LARGE SCALE GENOMIC DNA]</scope>
    <source>
        <strain evidence="7 8">DSM 43850</strain>
    </source>
</reference>
<dbReference type="Pfam" id="PF00589">
    <property type="entry name" value="Phage_integrase"/>
    <property type="match status" value="1"/>
</dbReference>
<keyword evidence="2 4" id="KW-0238">DNA-binding</keyword>
<proteinExistence type="inferred from homology"/>
<accession>A0ABR6BYY3</accession>
<gene>
    <name evidence="7" type="ORF">BC739_009376</name>
</gene>
<feature type="domain" description="Tyr recombinase" evidence="5">
    <location>
        <begin position="182"/>
        <end position="388"/>
    </location>
</feature>
<dbReference type="RefSeq" id="WP_182840645.1">
    <property type="nucleotide sequence ID" value="NZ_BAAABQ010000083.1"/>
</dbReference>
<dbReference type="InterPro" id="IPR013762">
    <property type="entry name" value="Integrase-like_cat_sf"/>
</dbReference>
<evidence type="ECO:0000313" key="7">
    <source>
        <dbReference type="EMBL" id="MBA8932117.1"/>
    </source>
</evidence>
<sequence length="411" mass="44271">MTNLDIPATPGAAVARTEASPVGRVLAEQAVRTAAAWLAEFRKSPSTPAAYARDLGLAAVVEHHQLQDLVEAFPLPSVRTLFTRSRARGVAPELCWFPMLLDLGLHPVLDATPAHVKGWVALMDEHRDATGQPVLSPAARARRVAALSSLLRWAVTEELITANPVDRLDRDRAGLVVDRHHSPTRGLSGAQLDLLVWTADRYPGPQRARTAALVALLATTAIRVSELCGLATGDYFADTGRHVIEVTRKGGKRQRIPVPPAAAARLDAYLATRPDYGAVAVPGQHGAGRVPLLATTAWRPGAGRRGGGQPLSPGEVWATLRRVARTHPDLAHLADQLHPHQLRHSVATRLLEAGAPQQHVQDLLGHVDPAMTQRYNRARDQLHNSPTPLAGQLLERGLAALDQDQEHHPAG</sequence>
<protein>
    <submittedName>
        <fullName evidence="7">Integrase</fullName>
    </submittedName>
</protein>
<dbReference type="SUPFAM" id="SSF56349">
    <property type="entry name" value="DNA breaking-rejoining enzymes"/>
    <property type="match status" value="1"/>
</dbReference>
<dbReference type="PROSITE" id="PS51900">
    <property type="entry name" value="CB"/>
    <property type="match status" value="1"/>
</dbReference>
<dbReference type="Proteomes" id="UP000517916">
    <property type="component" value="Unassembled WGS sequence"/>
</dbReference>
<evidence type="ECO:0000259" key="5">
    <source>
        <dbReference type="PROSITE" id="PS51898"/>
    </source>
</evidence>
<dbReference type="InterPro" id="IPR044068">
    <property type="entry name" value="CB"/>
</dbReference>
<evidence type="ECO:0000256" key="3">
    <source>
        <dbReference type="ARBA" id="ARBA00023172"/>
    </source>
</evidence>
<dbReference type="PANTHER" id="PTHR30349">
    <property type="entry name" value="PHAGE INTEGRASE-RELATED"/>
    <property type="match status" value="1"/>
</dbReference>
<organism evidence="7 8">
    <name type="scientific">Kutzneria viridogrisea</name>
    <dbReference type="NCBI Taxonomy" id="47990"/>
    <lineage>
        <taxon>Bacteria</taxon>
        <taxon>Bacillati</taxon>
        <taxon>Actinomycetota</taxon>
        <taxon>Actinomycetes</taxon>
        <taxon>Pseudonocardiales</taxon>
        <taxon>Pseudonocardiaceae</taxon>
        <taxon>Kutzneria</taxon>
    </lineage>
</organism>
<evidence type="ECO:0000256" key="4">
    <source>
        <dbReference type="PROSITE-ProRule" id="PRU01248"/>
    </source>
</evidence>
<feature type="domain" description="Core-binding (CB)" evidence="6">
    <location>
        <begin position="32"/>
        <end position="155"/>
    </location>
</feature>
<dbReference type="Gene3D" id="1.10.150.130">
    <property type="match status" value="1"/>
</dbReference>
<evidence type="ECO:0000256" key="1">
    <source>
        <dbReference type="ARBA" id="ARBA00008857"/>
    </source>
</evidence>
<dbReference type="InterPro" id="IPR011010">
    <property type="entry name" value="DNA_brk_join_enz"/>
</dbReference>
<dbReference type="PROSITE" id="PS51898">
    <property type="entry name" value="TYR_RECOMBINASE"/>
    <property type="match status" value="1"/>
</dbReference>
<comment type="caution">
    <text evidence="7">The sequence shown here is derived from an EMBL/GenBank/DDBJ whole genome shotgun (WGS) entry which is preliminary data.</text>
</comment>
<evidence type="ECO:0000259" key="6">
    <source>
        <dbReference type="PROSITE" id="PS51900"/>
    </source>
</evidence>
<keyword evidence="8" id="KW-1185">Reference proteome</keyword>
<keyword evidence="3" id="KW-0233">DNA recombination</keyword>
<comment type="similarity">
    <text evidence="1">Belongs to the 'phage' integrase family.</text>
</comment>
<evidence type="ECO:0000256" key="2">
    <source>
        <dbReference type="ARBA" id="ARBA00023125"/>
    </source>
</evidence>
<dbReference type="InterPro" id="IPR010998">
    <property type="entry name" value="Integrase_recombinase_N"/>
</dbReference>
<dbReference type="InterPro" id="IPR002104">
    <property type="entry name" value="Integrase_catalytic"/>
</dbReference>
<dbReference type="EMBL" id="JACJID010000011">
    <property type="protein sequence ID" value="MBA8932117.1"/>
    <property type="molecule type" value="Genomic_DNA"/>
</dbReference>
<dbReference type="PANTHER" id="PTHR30349:SF41">
    <property type="entry name" value="INTEGRASE_RECOMBINASE PROTEIN MJ0367-RELATED"/>
    <property type="match status" value="1"/>
</dbReference>
<name>A0ABR6BYY3_9PSEU</name>